<evidence type="ECO:0000256" key="1">
    <source>
        <dbReference type="ARBA" id="ARBA00001933"/>
    </source>
</evidence>
<comment type="caution">
    <text evidence="8">The sequence shown here is derived from an EMBL/GenBank/DDBJ whole genome shotgun (WGS) entry which is preliminary data.</text>
</comment>
<evidence type="ECO:0000259" key="7">
    <source>
        <dbReference type="Pfam" id="PF03711"/>
    </source>
</evidence>
<dbReference type="Gene3D" id="3.40.640.10">
    <property type="entry name" value="Type I PLP-dependent aspartate aminotransferase-like (Major domain)"/>
    <property type="match status" value="1"/>
</dbReference>
<feature type="domain" description="Orn/Lys/Arg decarboxylase C-terminal" evidence="7">
    <location>
        <begin position="395"/>
        <end position="440"/>
    </location>
</feature>
<accession>A0A264W5M9</accession>
<evidence type="ECO:0000259" key="6">
    <source>
        <dbReference type="Pfam" id="PF01276"/>
    </source>
</evidence>
<name>A0A264W5M9_9BACL</name>
<dbReference type="RefSeq" id="WP_094941881.1">
    <property type="nucleotide sequence ID" value="NZ_NOKQ01000180.1"/>
</dbReference>
<sequence length="473" mass="52735">MRRPLVEKLQQFAEKQPMSLHVPGHKNGYFSTLPKALRDGLAYDVTELTELDDLHAPEGVIAEAQDLLGRFYGARSSYFLVNGSTVGNLAMLLAATEPGDHVLVQRNAHKSVFHALELARVEPIFITPEWDHRTETAAHITLAGVQQAFSQFPTIRAVALTTPTYFGVVSDLMELVAWCHERQVPVLVDEAHGAHFQASDYFPVSALECGADVVVQSAHKSLPAMTMGSFLHFNSELVSKDRLEHALRMLQSSSPSYPIMASLDDARAYIASFTPRDYHHLMDKRALFLDSLQGLTGLDIVEVDDPLKLMIRFGQHAGHQVKEVLEQQGVFVELAHGQHVLFMLPLLKYGEDYRFAELRSRVKRACEALKNVRPQALPVVTAVTANQLTKLEVPLATVQRGRGEWIPYTKAIGRIAKGAIIPYPPGIPLLLPGEKFTVKTLVQLEECLMGKASFQGEHRLSERHVYVLEEENE</sequence>
<evidence type="ECO:0000256" key="5">
    <source>
        <dbReference type="ARBA" id="ARBA00023239"/>
    </source>
</evidence>
<dbReference type="Pfam" id="PF03711">
    <property type="entry name" value="OKR_DC_1_C"/>
    <property type="match status" value="1"/>
</dbReference>
<keyword evidence="9" id="KW-1185">Reference proteome</keyword>
<dbReference type="InterPro" id="IPR000310">
    <property type="entry name" value="Orn/Lys/Arg_deCO2ase_major_dom"/>
</dbReference>
<evidence type="ECO:0000256" key="3">
    <source>
        <dbReference type="ARBA" id="ARBA00022793"/>
    </source>
</evidence>
<comment type="similarity">
    <text evidence="2">Belongs to the Orn/Lys/Arg decarboxylase class-I family.</text>
</comment>
<dbReference type="InterPro" id="IPR052357">
    <property type="entry name" value="Orn_Lys_Arg_decarboxylase-I"/>
</dbReference>
<dbReference type="Pfam" id="PF01276">
    <property type="entry name" value="OKR_DC_1"/>
    <property type="match status" value="1"/>
</dbReference>
<gene>
    <name evidence="8" type="ORF">CF394_03635</name>
</gene>
<dbReference type="Gene3D" id="3.90.105.10">
    <property type="entry name" value="Molybdopterin biosynthesis moea protein, domain 2"/>
    <property type="match status" value="1"/>
</dbReference>
<dbReference type="PANTHER" id="PTHR43277">
    <property type="entry name" value="ARGININE DECARBOXYLASE"/>
    <property type="match status" value="1"/>
</dbReference>
<dbReference type="InterPro" id="IPR036633">
    <property type="entry name" value="Prn/Lys/Arg_de-COase_C_sf"/>
</dbReference>
<proteinExistence type="inferred from homology"/>
<feature type="domain" description="Orn/Lys/Arg decarboxylases family 1 pyridoxal-P attachment site" evidence="6">
    <location>
        <begin position="4"/>
        <end position="274"/>
    </location>
</feature>
<comment type="cofactor">
    <cofactor evidence="1">
        <name>pyridoxal 5'-phosphate</name>
        <dbReference type="ChEBI" id="CHEBI:597326"/>
    </cofactor>
</comment>
<dbReference type="EMBL" id="NOKQ01000180">
    <property type="protein sequence ID" value="OZS78898.1"/>
    <property type="molecule type" value="Genomic_DNA"/>
</dbReference>
<evidence type="ECO:0000313" key="9">
    <source>
        <dbReference type="Proteomes" id="UP000217065"/>
    </source>
</evidence>
<evidence type="ECO:0000256" key="4">
    <source>
        <dbReference type="ARBA" id="ARBA00022898"/>
    </source>
</evidence>
<keyword evidence="5" id="KW-0456">Lyase</keyword>
<dbReference type="InterPro" id="IPR015421">
    <property type="entry name" value="PyrdxlP-dep_Trfase_major"/>
</dbReference>
<protein>
    <submittedName>
        <fullName evidence="8">Lysine decarboxylase</fullName>
    </submittedName>
</protein>
<dbReference type="PANTHER" id="PTHR43277:SF3">
    <property type="entry name" value="DECARBOXYLASE, PUTATIVE-RELATED"/>
    <property type="match status" value="1"/>
</dbReference>
<evidence type="ECO:0000256" key="2">
    <source>
        <dbReference type="ARBA" id="ARBA00010671"/>
    </source>
</evidence>
<dbReference type="SUPFAM" id="SSF55904">
    <property type="entry name" value="Ornithine decarboxylase C-terminal domain"/>
    <property type="match status" value="1"/>
</dbReference>
<dbReference type="AlphaFoldDB" id="A0A264W5M9"/>
<evidence type="ECO:0000313" key="8">
    <source>
        <dbReference type="EMBL" id="OZS78898.1"/>
    </source>
</evidence>
<dbReference type="InterPro" id="IPR015424">
    <property type="entry name" value="PyrdxlP-dep_Trfase"/>
</dbReference>
<keyword evidence="4" id="KW-0663">Pyridoxal phosphate</keyword>
<dbReference type="SUPFAM" id="SSF53383">
    <property type="entry name" value="PLP-dependent transferases"/>
    <property type="match status" value="1"/>
</dbReference>
<dbReference type="Proteomes" id="UP000217065">
    <property type="component" value="Unassembled WGS sequence"/>
</dbReference>
<dbReference type="OrthoDB" id="9815233at2"/>
<keyword evidence="3" id="KW-0210">Decarboxylase</keyword>
<dbReference type="GO" id="GO:0016831">
    <property type="term" value="F:carboxy-lyase activity"/>
    <property type="evidence" value="ECO:0007669"/>
    <property type="project" value="UniProtKB-KW"/>
</dbReference>
<dbReference type="InterPro" id="IPR008286">
    <property type="entry name" value="Prn/Lys/Arg_de-COase_C"/>
</dbReference>
<organism evidence="8 9">
    <name type="scientific">Tetzosporium hominis</name>
    <dbReference type="NCBI Taxonomy" id="2020506"/>
    <lineage>
        <taxon>Bacteria</taxon>
        <taxon>Bacillati</taxon>
        <taxon>Bacillota</taxon>
        <taxon>Bacilli</taxon>
        <taxon>Bacillales</taxon>
        <taxon>Caryophanaceae</taxon>
        <taxon>Tetzosporium</taxon>
    </lineage>
</organism>
<reference evidence="8 9" key="1">
    <citation type="submission" date="2017-07" db="EMBL/GenBank/DDBJ databases">
        <title>Tetzosporium hominis gen.nov. sp.nov.</title>
        <authorList>
            <person name="Tetz G."/>
            <person name="Tetz V."/>
        </authorList>
    </citation>
    <scope>NUCLEOTIDE SEQUENCE [LARGE SCALE GENOMIC DNA]</scope>
    <source>
        <strain evidence="8 9">VT-49</strain>
    </source>
</reference>